<accession>A0ABQ7Y687</accession>
<feature type="non-terminal residue" evidence="1">
    <location>
        <position position="1"/>
    </location>
</feature>
<proteinExistence type="predicted"/>
<keyword evidence="2" id="KW-1185">Reference proteome</keyword>
<comment type="caution">
    <text evidence="1">The sequence shown here is derived from an EMBL/GenBank/DDBJ whole genome shotgun (WGS) entry which is preliminary data.</text>
</comment>
<sequence>RQTGVPASVAQPSGLSVLVVSEHSLWLPRFWDSLNFKKDMEFVGIPVLFLDENVMIFKLADVVRQIRSVQGTNLTKETTRVVIRLLIVS</sequence>
<protein>
    <submittedName>
        <fullName evidence="1">Uncharacterized protein</fullName>
    </submittedName>
</protein>
<dbReference type="EMBL" id="JAGKQM010000018">
    <property type="protein sequence ID" value="KAH0862736.1"/>
    <property type="molecule type" value="Genomic_DNA"/>
</dbReference>
<dbReference type="Proteomes" id="UP000824890">
    <property type="component" value="Unassembled WGS sequence"/>
</dbReference>
<organism evidence="1 2">
    <name type="scientific">Brassica napus</name>
    <name type="common">Rape</name>
    <dbReference type="NCBI Taxonomy" id="3708"/>
    <lineage>
        <taxon>Eukaryota</taxon>
        <taxon>Viridiplantae</taxon>
        <taxon>Streptophyta</taxon>
        <taxon>Embryophyta</taxon>
        <taxon>Tracheophyta</taxon>
        <taxon>Spermatophyta</taxon>
        <taxon>Magnoliopsida</taxon>
        <taxon>eudicotyledons</taxon>
        <taxon>Gunneridae</taxon>
        <taxon>Pentapetalae</taxon>
        <taxon>rosids</taxon>
        <taxon>malvids</taxon>
        <taxon>Brassicales</taxon>
        <taxon>Brassicaceae</taxon>
        <taxon>Brassiceae</taxon>
        <taxon>Brassica</taxon>
    </lineage>
</organism>
<reference evidence="1 2" key="1">
    <citation type="submission" date="2021-05" db="EMBL/GenBank/DDBJ databases">
        <title>Genome Assembly of Synthetic Allotetraploid Brassica napus Reveals Homoeologous Exchanges between Subgenomes.</title>
        <authorList>
            <person name="Davis J.T."/>
        </authorList>
    </citation>
    <scope>NUCLEOTIDE SEQUENCE [LARGE SCALE GENOMIC DNA]</scope>
    <source>
        <strain evidence="2">cv. Da-Ae</strain>
        <tissue evidence="1">Seedling</tissue>
    </source>
</reference>
<evidence type="ECO:0000313" key="2">
    <source>
        <dbReference type="Proteomes" id="UP000824890"/>
    </source>
</evidence>
<gene>
    <name evidence="1" type="ORF">HID58_079947</name>
</gene>
<evidence type="ECO:0000313" key="1">
    <source>
        <dbReference type="EMBL" id="KAH0862736.1"/>
    </source>
</evidence>
<name>A0ABQ7Y687_BRANA</name>